<organism evidence="1 2">
    <name type="scientific">Fusarium fujikuroi</name>
    <name type="common">Bakanae and foot rot disease fungus</name>
    <name type="synonym">Gibberella fujikuroi</name>
    <dbReference type="NCBI Taxonomy" id="5127"/>
    <lineage>
        <taxon>Eukaryota</taxon>
        <taxon>Fungi</taxon>
        <taxon>Dikarya</taxon>
        <taxon>Ascomycota</taxon>
        <taxon>Pezizomycotina</taxon>
        <taxon>Sordariomycetes</taxon>
        <taxon>Hypocreomycetidae</taxon>
        <taxon>Hypocreales</taxon>
        <taxon>Nectriaceae</taxon>
        <taxon>Fusarium</taxon>
        <taxon>Fusarium fujikuroi species complex</taxon>
    </lineage>
</organism>
<sequence length="65" mass="7250">MSRPLFECLMWLTSAVCRPSSPMLNLVPDAAMPGRATDDYPNLPLAAWRSIDTAVAMAKRKEDLR</sequence>
<reference evidence="1" key="1">
    <citation type="submission" date="2019-05" db="EMBL/GenBank/DDBJ databases">
        <authorList>
            <person name="Piombo E."/>
        </authorList>
    </citation>
    <scope>NUCLEOTIDE SEQUENCE</scope>
    <source>
        <strain evidence="1">C2S</strain>
    </source>
</reference>
<evidence type="ECO:0000313" key="2">
    <source>
        <dbReference type="Proteomes" id="UP000760494"/>
    </source>
</evidence>
<name>A0A2H3RR09_FUSFU</name>
<dbReference type="Proteomes" id="UP000760494">
    <property type="component" value="Unassembled WGS sequence"/>
</dbReference>
<protein>
    <submittedName>
        <fullName evidence="1">Uncharacterized protein</fullName>
    </submittedName>
</protein>
<gene>
    <name evidence="1" type="ORF">C2S_5920</name>
</gene>
<evidence type="ECO:0000313" key="1">
    <source>
        <dbReference type="EMBL" id="VTT65328.1"/>
    </source>
</evidence>
<dbReference type="EMBL" id="CABFJX010000135">
    <property type="protein sequence ID" value="VTT65328.1"/>
    <property type="molecule type" value="Genomic_DNA"/>
</dbReference>
<proteinExistence type="predicted"/>
<comment type="caution">
    <text evidence="1">The sequence shown here is derived from an EMBL/GenBank/DDBJ whole genome shotgun (WGS) entry which is preliminary data.</text>
</comment>
<dbReference type="AlphaFoldDB" id="A0A2H3RR09"/>
<accession>A0A2H3RR09</accession>